<proteinExistence type="predicted"/>
<dbReference type="AlphaFoldDB" id="A0A1E5NCX9"/>
<dbReference type="RefSeq" id="WP_069727301.1">
    <property type="nucleotide sequence ID" value="NZ_MDCO01000012.1"/>
</dbReference>
<reference evidence="2 3" key="1">
    <citation type="submission" date="2016-08" db="EMBL/GenBank/DDBJ databases">
        <title>Characterization and recognition of Brachyspira hampsonii sp. nov., a novel intestinal spirochete that is pathogenic to pigs.</title>
        <authorList>
            <person name="Mirajkar N."/>
            <person name="La T."/>
            <person name="Phillips N."/>
            <person name="Hampson D."/>
            <person name="Gebhart C."/>
        </authorList>
    </citation>
    <scope>NUCLEOTIDE SEQUENCE [LARGE SCALE GENOMIC DNA]</scope>
    <source>
        <strain evidence="2 3">P280/1</strain>
    </source>
</reference>
<name>A0A1E5NCX9_9SPIR</name>
<organism evidence="2 3">
    <name type="scientific">Brachyspira hampsonii</name>
    <dbReference type="NCBI Taxonomy" id="1287055"/>
    <lineage>
        <taxon>Bacteria</taxon>
        <taxon>Pseudomonadati</taxon>
        <taxon>Spirochaetota</taxon>
        <taxon>Spirochaetia</taxon>
        <taxon>Brachyspirales</taxon>
        <taxon>Brachyspiraceae</taxon>
        <taxon>Brachyspira</taxon>
    </lineage>
</organism>
<dbReference type="PROSITE" id="PS51257">
    <property type="entry name" value="PROKAR_LIPOPROTEIN"/>
    <property type="match status" value="1"/>
</dbReference>
<comment type="caution">
    <text evidence="2">The sequence shown here is derived from an EMBL/GenBank/DDBJ whole genome shotgun (WGS) entry which is preliminary data.</text>
</comment>
<evidence type="ECO:0000256" key="1">
    <source>
        <dbReference type="SAM" id="SignalP"/>
    </source>
</evidence>
<feature type="signal peptide" evidence="1">
    <location>
        <begin position="1"/>
        <end position="18"/>
    </location>
</feature>
<sequence length="203" mass="22809">MKKILIFMLILVFGISCSNTNKTGSDYSGNSNTDQGGSGTDQGGSTATDFNKLWKEKTANQKISKMSYYFDSNGNIIRNSDSTTIYTFYKSLGNDTAIYYYEGDPTDLYGIGDPDSPSNINVKVYCLVKIPEDGNNIYFLDGKQPQNCTQQYAQKITSFVAENNDEPNWTNFPYMTENDIDNTIDIKDNRWSDWGYFGSNIVG</sequence>
<evidence type="ECO:0000313" key="2">
    <source>
        <dbReference type="EMBL" id="OEJ14005.1"/>
    </source>
</evidence>
<dbReference type="EMBL" id="MDCO01000012">
    <property type="protein sequence ID" value="OEJ14005.1"/>
    <property type="molecule type" value="Genomic_DNA"/>
</dbReference>
<keyword evidence="1" id="KW-0732">Signal</keyword>
<feature type="chain" id="PRO_5009182234" evidence="1">
    <location>
        <begin position="19"/>
        <end position="203"/>
    </location>
</feature>
<gene>
    <name evidence="2" type="ORF">BFL38_04515</name>
</gene>
<protein>
    <submittedName>
        <fullName evidence="2">Uncharacterized protein</fullName>
    </submittedName>
</protein>
<accession>A0A1E5NCX9</accession>
<dbReference type="Proteomes" id="UP000095247">
    <property type="component" value="Unassembled WGS sequence"/>
</dbReference>
<evidence type="ECO:0000313" key="3">
    <source>
        <dbReference type="Proteomes" id="UP000095247"/>
    </source>
</evidence>